<keyword evidence="3" id="KW-0285">Flavoprotein</keyword>
<dbReference type="InterPro" id="IPR016166">
    <property type="entry name" value="FAD-bd_PCMH"/>
</dbReference>
<dbReference type="Proteomes" id="UP000248544">
    <property type="component" value="Unassembled WGS sequence"/>
</dbReference>
<dbReference type="Pfam" id="PF01565">
    <property type="entry name" value="FAD_binding_4"/>
    <property type="match status" value="1"/>
</dbReference>
<comment type="caution">
    <text evidence="7">The sequence shown here is derived from an EMBL/GenBank/DDBJ whole genome shotgun (WGS) entry which is preliminary data.</text>
</comment>
<dbReference type="Gene3D" id="3.30.43.10">
    <property type="entry name" value="Uridine Diphospho-n-acetylenolpyruvylglucosamine Reductase, domain 2"/>
    <property type="match status" value="1"/>
</dbReference>
<dbReference type="Gene3D" id="3.40.462.20">
    <property type="match status" value="1"/>
</dbReference>
<dbReference type="GO" id="GO:0016491">
    <property type="term" value="F:oxidoreductase activity"/>
    <property type="evidence" value="ECO:0007669"/>
    <property type="project" value="UniProtKB-KW"/>
</dbReference>
<dbReference type="Gene3D" id="3.30.465.10">
    <property type="match status" value="1"/>
</dbReference>
<reference evidence="7 8" key="1">
    <citation type="submission" date="2018-01" db="EMBL/GenBank/DDBJ databases">
        <title>Draft genome sequence of Sphaerisporangium sp. 7K107.</title>
        <authorList>
            <person name="Sahin N."/>
            <person name="Saygin H."/>
            <person name="Ay H."/>
        </authorList>
    </citation>
    <scope>NUCLEOTIDE SEQUENCE [LARGE SCALE GENOMIC DNA]</scope>
    <source>
        <strain evidence="7 8">7K107</strain>
    </source>
</reference>
<sequence length="453" mass="48661">MTETPENIRGPVFRPAAEGYDDERTGFQRLATHRPDLIVGATGVDDVRAAVRHAAALGARVAVQAAGHGVNEPMDGGVLISTRRMTDVRADPAARTAWVEAGAPWAKVIEATAPHGLAPMSGSSPGVGAVPYTLGGGLGLMARKYGFAADHVRRLTMVTADGRVVEVTPDGEPDLFWALRGGAGGLGVVTGMEIGLLPVTQLYGGGLFFDVAEVPGVLEAWRHWTETVPEEMTSAVAMLPFPDLPMVPEALRGKYAAQVQIAFLGTEEEGRRLVEPLRDVGPRLRDTLREIRYTESAAVFDEPDQPHAFQSQNRLLRDLDPGLLATLPKTGGPSAPIMCVVQMRHLGGALARPPRVPSAVGHRAAAYSLNALSMVGPGQEEIARRLHHDVLAPFEDQALGRGINFGFGRLTEQEARTAFDPGDYDRLAELKARHDPNGMFHANYPISLDKRDQ</sequence>
<evidence type="ECO:0000256" key="3">
    <source>
        <dbReference type="ARBA" id="ARBA00022630"/>
    </source>
</evidence>
<evidence type="ECO:0000313" key="7">
    <source>
        <dbReference type="EMBL" id="PZG42786.1"/>
    </source>
</evidence>
<dbReference type="InterPro" id="IPR016169">
    <property type="entry name" value="FAD-bd_PCMH_sub2"/>
</dbReference>
<dbReference type="AlphaFoldDB" id="A0A2W2FYX4"/>
<evidence type="ECO:0000256" key="2">
    <source>
        <dbReference type="ARBA" id="ARBA00005466"/>
    </source>
</evidence>
<name>A0A2W2FYX4_9ACTN</name>
<evidence type="ECO:0000259" key="6">
    <source>
        <dbReference type="PROSITE" id="PS51387"/>
    </source>
</evidence>
<keyword evidence="5" id="KW-0560">Oxidoreductase</keyword>
<dbReference type="InterPro" id="IPR016167">
    <property type="entry name" value="FAD-bd_PCMH_sub1"/>
</dbReference>
<accession>A0A2W2FYX4</accession>
<dbReference type="GO" id="GO:0071949">
    <property type="term" value="F:FAD binding"/>
    <property type="evidence" value="ECO:0007669"/>
    <property type="project" value="InterPro"/>
</dbReference>
<keyword evidence="8" id="KW-1185">Reference proteome</keyword>
<dbReference type="InterPro" id="IPR006094">
    <property type="entry name" value="Oxid_FAD_bind_N"/>
</dbReference>
<comment type="cofactor">
    <cofactor evidence="1">
        <name>FAD</name>
        <dbReference type="ChEBI" id="CHEBI:57692"/>
    </cofactor>
</comment>
<dbReference type="PANTHER" id="PTHR42973">
    <property type="entry name" value="BINDING OXIDOREDUCTASE, PUTATIVE (AFU_ORTHOLOGUE AFUA_1G17690)-RELATED"/>
    <property type="match status" value="1"/>
</dbReference>
<dbReference type="InterPro" id="IPR036318">
    <property type="entry name" value="FAD-bd_PCMH-like_sf"/>
</dbReference>
<feature type="domain" description="FAD-binding PCMH-type" evidence="6">
    <location>
        <begin position="31"/>
        <end position="199"/>
    </location>
</feature>
<keyword evidence="4" id="KW-0274">FAD</keyword>
<comment type="similarity">
    <text evidence="2">Belongs to the oxygen-dependent FAD-linked oxidoreductase family.</text>
</comment>
<organism evidence="7 8">
    <name type="scientific">Spongiactinospora gelatinilytica</name>
    <dbReference type="NCBI Taxonomy" id="2666298"/>
    <lineage>
        <taxon>Bacteria</taxon>
        <taxon>Bacillati</taxon>
        <taxon>Actinomycetota</taxon>
        <taxon>Actinomycetes</taxon>
        <taxon>Streptosporangiales</taxon>
        <taxon>Streptosporangiaceae</taxon>
        <taxon>Spongiactinospora</taxon>
    </lineage>
</organism>
<evidence type="ECO:0000313" key="8">
    <source>
        <dbReference type="Proteomes" id="UP000248544"/>
    </source>
</evidence>
<evidence type="ECO:0000256" key="1">
    <source>
        <dbReference type="ARBA" id="ARBA00001974"/>
    </source>
</evidence>
<dbReference type="RefSeq" id="WP_111168857.1">
    <property type="nucleotide sequence ID" value="NZ_POUA01000148.1"/>
</dbReference>
<evidence type="ECO:0000256" key="4">
    <source>
        <dbReference type="ARBA" id="ARBA00022827"/>
    </source>
</evidence>
<dbReference type="InterPro" id="IPR012951">
    <property type="entry name" value="BBE"/>
</dbReference>
<dbReference type="SUPFAM" id="SSF56176">
    <property type="entry name" value="FAD-binding/transporter-associated domain-like"/>
    <property type="match status" value="1"/>
</dbReference>
<dbReference type="PROSITE" id="PS51387">
    <property type="entry name" value="FAD_PCMH"/>
    <property type="match status" value="1"/>
</dbReference>
<dbReference type="PANTHER" id="PTHR42973:SF39">
    <property type="entry name" value="FAD-BINDING PCMH-TYPE DOMAIN-CONTAINING PROTEIN"/>
    <property type="match status" value="1"/>
</dbReference>
<dbReference type="EMBL" id="POUA01000148">
    <property type="protein sequence ID" value="PZG42786.1"/>
    <property type="molecule type" value="Genomic_DNA"/>
</dbReference>
<evidence type="ECO:0000256" key="5">
    <source>
        <dbReference type="ARBA" id="ARBA00023002"/>
    </source>
</evidence>
<dbReference type="InterPro" id="IPR050416">
    <property type="entry name" value="FAD-linked_Oxidoreductase"/>
</dbReference>
<gene>
    <name evidence="7" type="ORF">C1I98_19360</name>
</gene>
<dbReference type="Pfam" id="PF08031">
    <property type="entry name" value="BBE"/>
    <property type="match status" value="1"/>
</dbReference>
<protein>
    <submittedName>
        <fullName evidence="7">FAD-linked oxidoreductase</fullName>
    </submittedName>
</protein>
<proteinExistence type="inferred from homology"/>